<dbReference type="GO" id="GO:0006352">
    <property type="term" value="P:DNA-templated transcription initiation"/>
    <property type="evidence" value="ECO:0007669"/>
    <property type="project" value="InterPro"/>
</dbReference>
<dbReference type="InterPro" id="IPR016032">
    <property type="entry name" value="Sig_transdc_resp-reg_C-effctor"/>
</dbReference>
<evidence type="ECO:0000313" key="11">
    <source>
        <dbReference type="Proteomes" id="UP000515860"/>
    </source>
</evidence>
<name>A0A7G9GDU7_9FIRM</name>
<gene>
    <name evidence="10" type="ORF">H9Q79_01360</name>
</gene>
<dbReference type="InterPro" id="IPR036388">
    <property type="entry name" value="WH-like_DNA-bd_sf"/>
</dbReference>
<evidence type="ECO:0000259" key="9">
    <source>
        <dbReference type="PROSITE" id="PS00715"/>
    </source>
</evidence>
<sequence length="195" mass="22432">MEKYDAYSDEELIQMLREGETPVAEYLMDKYKTLVRKKARALYLAGGDHEDLLQEGMLGLYKAVREYQPDKEASFQTFAGLCISRQMYSAVVSAQRKKHHPLNTSISLNELEENQEEYNLGTAESPETILLDQEATENLRSAIEKNLSPFECRVLDLYLSGLDYLQIAEELERPAKSIDNALQRIRAKVNRTLEY</sequence>
<feature type="domain" description="HTH luxR-type" evidence="8">
    <location>
        <begin position="161"/>
        <end position="188"/>
    </location>
</feature>
<dbReference type="InterPro" id="IPR016371">
    <property type="entry name" value="RNA_pol_sigma-H_factor"/>
</dbReference>
<dbReference type="InterPro" id="IPR007627">
    <property type="entry name" value="RNA_pol_sigma70_r2"/>
</dbReference>
<keyword evidence="5" id="KW-0238">DNA-binding</keyword>
<dbReference type="PANTHER" id="PTHR30385:SF1">
    <property type="entry name" value="RNA POLYMERASE SIGMA-H FACTOR"/>
    <property type="match status" value="1"/>
</dbReference>
<dbReference type="PROSITE" id="PS00715">
    <property type="entry name" value="SIGMA70_1"/>
    <property type="match status" value="1"/>
</dbReference>
<dbReference type="InterPro" id="IPR014284">
    <property type="entry name" value="RNA_pol_sigma-70_dom"/>
</dbReference>
<keyword evidence="3" id="KW-0805">Transcription regulation</keyword>
<accession>A0A7G9GDU7</accession>
<evidence type="ECO:0000256" key="1">
    <source>
        <dbReference type="ARBA" id="ARBA00007788"/>
    </source>
</evidence>
<dbReference type="AlphaFoldDB" id="A0A7G9GDU7"/>
<evidence type="ECO:0000256" key="3">
    <source>
        <dbReference type="ARBA" id="ARBA00023015"/>
    </source>
</evidence>
<feature type="domain" description="RNA polymerase sigma-70" evidence="9">
    <location>
        <begin position="51"/>
        <end position="64"/>
    </location>
</feature>
<evidence type="ECO:0000256" key="5">
    <source>
        <dbReference type="ARBA" id="ARBA00023125"/>
    </source>
</evidence>
<protein>
    <recommendedName>
        <fullName evidence="2">RNA polymerase sigma factor SigS</fullName>
    </recommendedName>
</protein>
<comment type="function">
    <text evidence="7">Sigma factors are initiation factors that promote the attachment of RNA polymerase to specific initiation sites and are then released. Sigma-S contributes to the protection against external stress, thus playing a role in cellular fitness and survival.</text>
</comment>
<dbReference type="NCBIfam" id="TIGR02937">
    <property type="entry name" value="sigma70-ECF"/>
    <property type="match status" value="1"/>
</dbReference>
<organism evidence="10 11">
    <name type="scientific">Wansuia hejianensis</name>
    <dbReference type="NCBI Taxonomy" id="2763667"/>
    <lineage>
        <taxon>Bacteria</taxon>
        <taxon>Bacillati</taxon>
        <taxon>Bacillota</taxon>
        <taxon>Clostridia</taxon>
        <taxon>Lachnospirales</taxon>
        <taxon>Lachnospiraceae</taxon>
        <taxon>Wansuia</taxon>
    </lineage>
</organism>
<evidence type="ECO:0000256" key="7">
    <source>
        <dbReference type="ARBA" id="ARBA00024701"/>
    </source>
</evidence>
<dbReference type="GO" id="GO:0003677">
    <property type="term" value="F:DNA binding"/>
    <property type="evidence" value="ECO:0007669"/>
    <property type="project" value="UniProtKB-KW"/>
</dbReference>
<evidence type="ECO:0000256" key="4">
    <source>
        <dbReference type="ARBA" id="ARBA00023082"/>
    </source>
</evidence>
<evidence type="ECO:0000256" key="6">
    <source>
        <dbReference type="ARBA" id="ARBA00023163"/>
    </source>
</evidence>
<dbReference type="RefSeq" id="WP_118646129.1">
    <property type="nucleotide sequence ID" value="NZ_CP060635.1"/>
</dbReference>
<comment type="similarity">
    <text evidence="1">Belongs to the sigma-70 factor family.</text>
</comment>
<dbReference type="InterPro" id="IPR000943">
    <property type="entry name" value="RNA_pol_sigma70"/>
</dbReference>
<dbReference type="Proteomes" id="UP000515860">
    <property type="component" value="Chromosome"/>
</dbReference>
<proteinExistence type="inferred from homology"/>
<keyword evidence="11" id="KW-1185">Reference proteome</keyword>
<dbReference type="PROSITE" id="PS00622">
    <property type="entry name" value="HTH_LUXR_1"/>
    <property type="match status" value="1"/>
</dbReference>
<dbReference type="Pfam" id="PF04542">
    <property type="entry name" value="Sigma70_r2"/>
    <property type="match status" value="1"/>
</dbReference>
<dbReference type="Gene3D" id="1.10.10.10">
    <property type="entry name" value="Winged helix-like DNA-binding domain superfamily/Winged helix DNA-binding domain"/>
    <property type="match status" value="1"/>
</dbReference>
<evidence type="ECO:0000259" key="8">
    <source>
        <dbReference type="PROSITE" id="PS00622"/>
    </source>
</evidence>
<dbReference type="KEGG" id="whj:H9Q79_01360"/>
<dbReference type="EMBL" id="CP060635">
    <property type="protein sequence ID" value="QNM08979.1"/>
    <property type="molecule type" value="Genomic_DNA"/>
</dbReference>
<dbReference type="PANTHER" id="PTHR30385">
    <property type="entry name" value="SIGMA FACTOR F FLAGELLAR"/>
    <property type="match status" value="1"/>
</dbReference>
<keyword evidence="6" id="KW-0804">Transcription</keyword>
<dbReference type="InterPro" id="IPR000792">
    <property type="entry name" value="Tscrpt_reg_LuxR_C"/>
</dbReference>
<dbReference type="Gene3D" id="1.10.1740.10">
    <property type="match status" value="1"/>
</dbReference>
<dbReference type="SUPFAM" id="SSF88946">
    <property type="entry name" value="Sigma2 domain of RNA polymerase sigma factors"/>
    <property type="match status" value="1"/>
</dbReference>
<reference evidence="10 11" key="1">
    <citation type="submission" date="2020-08" db="EMBL/GenBank/DDBJ databases">
        <authorList>
            <person name="Liu C."/>
            <person name="Sun Q."/>
        </authorList>
    </citation>
    <scope>NUCLEOTIDE SEQUENCE [LARGE SCALE GENOMIC DNA]</scope>
    <source>
        <strain evidence="10 11">NSJ-29</strain>
    </source>
</reference>
<evidence type="ECO:0000313" key="10">
    <source>
        <dbReference type="EMBL" id="QNM08979.1"/>
    </source>
</evidence>
<dbReference type="GO" id="GO:0016987">
    <property type="term" value="F:sigma factor activity"/>
    <property type="evidence" value="ECO:0007669"/>
    <property type="project" value="UniProtKB-KW"/>
</dbReference>
<dbReference type="InterPro" id="IPR013325">
    <property type="entry name" value="RNA_pol_sigma_r2"/>
</dbReference>
<dbReference type="PIRSF" id="PIRSF002939">
    <property type="entry name" value="RNA_polymerase_sigma-H_factor"/>
    <property type="match status" value="1"/>
</dbReference>
<dbReference type="SUPFAM" id="SSF46894">
    <property type="entry name" value="C-terminal effector domain of the bipartite response regulators"/>
    <property type="match status" value="1"/>
</dbReference>
<evidence type="ECO:0000256" key="2">
    <source>
        <dbReference type="ARBA" id="ARBA00021245"/>
    </source>
</evidence>
<keyword evidence="4" id="KW-0731">Sigma factor</keyword>